<dbReference type="EC" id="2.5.1.25" evidence="2"/>
<evidence type="ECO:0000256" key="5">
    <source>
        <dbReference type="ARBA" id="ARBA00022694"/>
    </source>
</evidence>
<feature type="compositionally biased region" description="Polar residues" evidence="12">
    <location>
        <begin position="224"/>
        <end position="237"/>
    </location>
</feature>
<feature type="domain" description="DTW" evidence="13">
    <location>
        <begin position="108"/>
        <end position="354"/>
    </location>
</feature>
<dbReference type="SMART" id="SM01144">
    <property type="entry name" value="DTW"/>
    <property type="match status" value="1"/>
</dbReference>
<evidence type="ECO:0000256" key="4">
    <source>
        <dbReference type="ARBA" id="ARBA00022691"/>
    </source>
</evidence>
<dbReference type="GO" id="GO:0006400">
    <property type="term" value="P:tRNA modification"/>
    <property type="evidence" value="ECO:0007669"/>
    <property type="project" value="TreeGrafter"/>
</dbReference>
<reference evidence="14" key="2">
    <citation type="submission" date="2025-09" db="UniProtKB">
        <authorList>
            <consortium name="Ensembl"/>
        </authorList>
    </citation>
    <scope>IDENTIFICATION</scope>
</reference>
<keyword evidence="4" id="KW-0949">S-adenosyl-L-methionine</keyword>
<dbReference type="InterPro" id="IPR005636">
    <property type="entry name" value="DTW"/>
</dbReference>
<evidence type="ECO:0000256" key="3">
    <source>
        <dbReference type="ARBA" id="ARBA00022679"/>
    </source>
</evidence>
<evidence type="ECO:0000256" key="6">
    <source>
        <dbReference type="ARBA" id="ARBA00023242"/>
    </source>
</evidence>
<dbReference type="Ensembl" id="ENSOTST00005049110.2">
    <property type="protein sequence ID" value="ENSOTSP00005045154.2"/>
    <property type="gene ID" value="ENSOTSG00005021937.2"/>
</dbReference>
<evidence type="ECO:0000256" key="7">
    <source>
        <dbReference type="ARBA" id="ARBA00037050"/>
    </source>
</evidence>
<dbReference type="PANTHER" id="PTHR15627:SF8">
    <property type="entry name" value="TRNA-URIDINE AMINOCARBOXYPROPYLTRANSFERASE 1"/>
    <property type="match status" value="1"/>
</dbReference>
<proteinExistence type="inferred from homology"/>
<dbReference type="RefSeq" id="XP_024296269.2">
    <property type="nucleotide sequence ID" value="XM_024440501.2"/>
</dbReference>
<comment type="subcellular location">
    <subcellularLocation>
        <location evidence="1">Nucleus</location>
    </subcellularLocation>
</comment>
<evidence type="ECO:0000256" key="9">
    <source>
        <dbReference type="ARBA" id="ARBA00039242"/>
    </source>
</evidence>
<evidence type="ECO:0000256" key="8">
    <source>
        <dbReference type="ARBA" id="ARBA00038290"/>
    </source>
</evidence>
<organism evidence="14 15">
    <name type="scientific">Oncorhynchus tshawytscha</name>
    <name type="common">Chinook salmon</name>
    <name type="synonym">Salmo tshawytscha</name>
    <dbReference type="NCBI Taxonomy" id="74940"/>
    <lineage>
        <taxon>Eukaryota</taxon>
        <taxon>Metazoa</taxon>
        <taxon>Chordata</taxon>
        <taxon>Craniata</taxon>
        <taxon>Vertebrata</taxon>
        <taxon>Euteleostomi</taxon>
        <taxon>Actinopterygii</taxon>
        <taxon>Neopterygii</taxon>
        <taxon>Teleostei</taxon>
        <taxon>Protacanthopterygii</taxon>
        <taxon>Salmoniformes</taxon>
        <taxon>Salmonidae</taxon>
        <taxon>Salmoninae</taxon>
        <taxon>Oncorhynchus</taxon>
    </lineage>
</organism>
<protein>
    <recommendedName>
        <fullName evidence="9">tRNA-uridine aminocarboxypropyltransferase 1</fullName>
        <ecNumber evidence="2">2.5.1.25</ecNumber>
    </recommendedName>
    <alternativeName>
        <fullName evidence="10">DTW domain-containing protein 1</fullName>
    </alternativeName>
</protein>
<gene>
    <name evidence="14" type="primary">DTWD1</name>
</gene>
<evidence type="ECO:0000256" key="11">
    <source>
        <dbReference type="ARBA" id="ARBA00048718"/>
    </source>
</evidence>
<reference evidence="14" key="1">
    <citation type="submission" date="2025-08" db="UniProtKB">
        <authorList>
            <consortium name="Ensembl"/>
        </authorList>
    </citation>
    <scope>IDENTIFICATION</scope>
</reference>
<feature type="compositionally biased region" description="Basic and acidic residues" evidence="12">
    <location>
        <begin position="212"/>
        <end position="221"/>
    </location>
</feature>
<evidence type="ECO:0000313" key="15">
    <source>
        <dbReference type="Proteomes" id="UP000694402"/>
    </source>
</evidence>
<evidence type="ECO:0000256" key="2">
    <source>
        <dbReference type="ARBA" id="ARBA00012386"/>
    </source>
</evidence>
<sequence>MLAPLQSTYTIALNPIGSSLILNSHLQSVSRMSSSDVLASPSGVDVSSSPKSPLAKTQQPDKDSKPVTKQNPVPASPPLHGLKLAPHRELEQAQQRGRLKCSSCGGSRMFFCYTCCSLVGVSQQEIPSVKLPIKIDIIKHPSEVDGKSTAIHAKILAPDDVTIYTYPCIPDYEDDKVVLVFPGPGSVSVEEMTWRLQNLAVMKSAASPDEEPSPKRPRAEETPGATQQAEGHTSGATHTEERGGEAGIEGQTETTGACPLQRVVFIDSTWNQTTRIITDERLQALLRVELKTRKTCFWRHQKGSPDTYLATIEAVYYFLKDYQELCLRQEYTGQYDNLMYFYCYLHTLINKAKTTAGRR</sequence>
<evidence type="ECO:0000256" key="12">
    <source>
        <dbReference type="SAM" id="MobiDB-lite"/>
    </source>
</evidence>
<dbReference type="Proteomes" id="UP000694402">
    <property type="component" value="Unassembled WGS sequence"/>
</dbReference>
<evidence type="ECO:0000313" key="14">
    <source>
        <dbReference type="Ensembl" id="ENSOTSP00005045154.2"/>
    </source>
</evidence>
<dbReference type="GO" id="GO:0016432">
    <property type="term" value="F:tRNA-uridine aminocarboxypropyltransferase activity"/>
    <property type="evidence" value="ECO:0007669"/>
    <property type="project" value="UniProtKB-EC"/>
</dbReference>
<comment type="catalytic activity">
    <reaction evidence="11">
        <text>a uridine in tRNA + S-adenosyl-L-methionine = a 3-[(3S)-3-amino-3-carboxypropyl]uridine in tRNA + S-methyl-5'-thioadenosine + H(+)</text>
        <dbReference type="Rhea" id="RHEA:62432"/>
        <dbReference type="Rhea" id="RHEA-COMP:13339"/>
        <dbReference type="Rhea" id="RHEA-COMP:16092"/>
        <dbReference type="ChEBI" id="CHEBI:15378"/>
        <dbReference type="ChEBI" id="CHEBI:17509"/>
        <dbReference type="ChEBI" id="CHEBI:59789"/>
        <dbReference type="ChEBI" id="CHEBI:65315"/>
        <dbReference type="ChEBI" id="CHEBI:82930"/>
        <dbReference type="EC" id="2.5.1.25"/>
    </reaction>
</comment>
<dbReference type="GeneID" id="112263862"/>
<keyword evidence="3" id="KW-0808">Transferase</keyword>
<accession>A0A8C8LVP8</accession>
<keyword evidence="15" id="KW-1185">Reference proteome</keyword>
<dbReference type="GO" id="GO:0005634">
    <property type="term" value="C:nucleus"/>
    <property type="evidence" value="ECO:0007669"/>
    <property type="project" value="UniProtKB-SubCell"/>
</dbReference>
<evidence type="ECO:0000256" key="1">
    <source>
        <dbReference type="ARBA" id="ARBA00004123"/>
    </source>
</evidence>
<feature type="region of interest" description="Disordered" evidence="12">
    <location>
        <begin position="37"/>
        <end position="83"/>
    </location>
</feature>
<feature type="region of interest" description="Disordered" evidence="12">
    <location>
        <begin position="203"/>
        <end position="253"/>
    </location>
</feature>
<name>A0A8C8LVP8_ONCTS</name>
<evidence type="ECO:0000259" key="13">
    <source>
        <dbReference type="SMART" id="SM01144"/>
    </source>
</evidence>
<dbReference type="PANTHER" id="PTHR15627">
    <property type="entry name" value="NATURAL KILLER CELL-SPECIFIC ANTIGEN KLIP1"/>
    <property type="match status" value="1"/>
</dbReference>
<comment type="similarity">
    <text evidence="8">Belongs to the TDD superfamily. DTWD1 family.</text>
</comment>
<dbReference type="GeneTree" id="ENSGT00940000153766"/>
<dbReference type="InterPro" id="IPR051521">
    <property type="entry name" value="tRNA_Mod/Golgi_Maint"/>
</dbReference>
<evidence type="ECO:0000256" key="10">
    <source>
        <dbReference type="ARBA" id="ARBA00042508"/>
    </source>
</evidence>
<dbReference type="AlphaFoldDB" id="A0A8C8LVP8"/>
<keyword evidence="5" id="KW-0819">tRNA processing</keyword>
<dbReference type="Pfam" id="PF03942">
    <property type="entry name" value="DTW"/>
    <property type="match status" value="1"/>
</dbReference>
<keyword evidence="6" id="KW-0539">Nucleus</keyword>
<comment type="function">
    <text evidence="7">Catalyzes the formation of 3-(3-amino-3-carboxypropyl)uridine (acp3U) at position 20 in the D-loop of several cytoplasmic tRNAs (acp3U(20)).</text>
</comment>
<feature type="compositionally biased region" description="Polar residues" evidence="12">
    <location>
        <begin position="45"/>
        <end position="58"/>
    </location>
</feature>